<feature type="transmembrane region" description="Helical" evidence="1">
    <location>
        <begin position="21"/>
        <end position="43"/>
    </location>
</feature>
<evidence type="ECO:0000313" key="3">
    <source>
        <dbReference type="Proteomes" id="UP001150904"/>
    </source>
</evidence>
<dbReference type="RefSeq" id="XP_058304068.1">
    <property type="nucleotide sequence ID" value="XM_058457169.1"/>
</dbReference>
<keyword evidence="1" id="KW-1133">Transmembrane helix</keyword>
<name>A0A9W9J5T9_9EURO</name>
<dbReference type="AlphaFoldDB" id="A0A9W9J5T9"/>
<dbReference type="EMBL" id="JAPQKR010000016">
    <property type="protein sequence ID" value="KAJ5191128.1"/>
    <property type="molecule type" value="Genomic_DNA"/>
</dbReference>
<proteinExistence type="predicted"/>
<evidence type="ECO:0000313" key="2">
    <source>
        <dbReference type="EMBL" id="KAJ5191128.1"/>
    </source>
</evidence>
<reference evidence="2" key="2">
    <citation type="journal article" date="2023" name="IMA Fungus">
        <title>Comparative genomic study of the Penicillium genus elucidates a diverse pangenome and 15 lateral gene transfer events.</title>
        <authorList>
            <person name="Petersen C."/>
            <person name="Sorensen T."/>
            <person name="Nielsen M.R."/>
            <person name="Sondergaard T.E."/>
            <person name="Sorensen J.L."/>
            <person name="Fitzpatrick D.A."/>
            <person name="Frisvad J.C."/>
            <person name="Nielsen K.L."/>
        </authorList>
    </citation>
    <scope>NUCLEOTIDE SEQUENCE</scope>
    <source>
        <strain evidence="2">IBT 15544</strain>
    </source>
</reference>
<keyword evidence="3" id="KW-1185">Reference proteome</keyword>
<reference evidence="2" key="1">
    <citation type="submission" date="2022-12" db="EMBL/GenBank/DDBJ databases">
        <authorList>
            <person name="Petersen C."/>
        </authorList>
    </citation>
    <scope>NUCLEOTIDE SEQUENCE</scope>
    <source>
        <strain evidence="2">IBT 15544</strain>
    </source>
</reference>
<accession>A0A9W9J5T9</accession>
<comment type="caution">
    <text evidence="2">The sequence shown here is derived from an EMBL/GenBank/DDBJ whole genome shotgun (WGS) entry which is preliminary data.</text>
</comment>
<gene>
    <name evidence="2" type="ORF">N7498_010113</name>
</gene>
<dbReference type="Proteomes" id="UP001150904">
    <property type="component" value="Unassembled WGS sequence"/>
</dbReference>
<sequence>MRDVNPAELYRRFRAMRPYGLSLRTWILVLISVGVSIAIAAWLTPTGNYSHIGYTGSVMTKAHHEAQDLPVVDRILEFQTVEHFLSFLGGSQLPNGTQPAAPHITAEELSLLDGPCPLISTGESILDRIAIRIGSEEDSSRLTIVGKNIQSMKTRLWEGIHPMSEERWVEKQLSKPDNFVFACQHLTAVIAVFQYLNEATVRCHLRDTFNLIHNEWTLASEMLNSLRDESGLPRVDLAALWTLYMTAHYEVMTERAHRWVIDHVKELRAPIMAALKDHVPLVEENGDRLGEPDAAQWKFTNRLHELVEIAANADYIILMPMDGYNGYVPTQTEQSGSNGLFALDWRQREEAYGEMLKLSTRRTVVQLMMEDMMTNGDLKLLQETSGEEFYRLIWAQVKAQDQIREDMRSASAGPLLQEPWVNELNAVQFDQEVEEEGRAISLAVYRLTYGQTDEEWSEFVKMFEEHSQNWGLGLEGSDQLKGFLKFEWIDGRKAGIPAGDLEGAKRNYNELLGLAKDEDQECLKVKNIILVIDAASYASYTTDIYRPTSRILNPGDFTGFVVAVDLEYNPDLGLSRPDESPGYTGEMRILGSLVWCDVVAQLVAQSIGLHDLWPLASDHPNQVYTGPTVPLEVVALRETKCRAVHSAREGYGGY</sequence>
<protein>
    <submittedName>
        <fullName evidence="2">Uncharacterized protein</fullName>
    </submittedName>
</protein>
<dbReference type="GeneID" id="83184470"/>
<keyword evidence="1" id="KW-0472">Membrane</keyword>
<organism evidence="2 3">
    <name type="scientific">Penicillium cinerascens</name>
    <dbReference type="NCBI Taxonomy" id="70096"/>
    <lineage>
        <taxon>Eukaryota</taxon>
        <taxon>Fungi</taxon>
        <taxon>Dikarya</taxon>
        <taxon>Ascomycota</taxon>
        <taxon>Pezizomycotina</taxon>
        <taxon>Eurotiomycetes</taxon>
        <taxon>Eurotiomycetidae</taxon>
        <taxon>Eurotiales</taxon>
        <taxon>Aspergillaceae</taxon>
        <taxon>Penicillium</taxon>
    </lineage>
</organism>
<dbReference type="OrthoDB" id="3437405at2759"/>
<evidence type="ECO:0000256" key="1">
    <source>
        <dbReference type="SAM" id="Phobius"/>
    </source>
</evidence>
<keyword evidence="1" id="KW-0812">Transmembrane</keyword>